<dbReference type="Gene3D" id="3.30.870.10">
    <property type="entry name" value="Endonuclease Chain A"/>
    <property type="match status" value="2"/>
</dbReference>
<organism evidence="7 8">
    <name type="scientific">Bodo saltans</name>
    <name type="common">Flagellated protozoan</name>
    <dbReference type="NCBI Taxonomy" id="75058"/>
    <lineage>
        <taxon>Eukaryota</taxon>
        <taxon>Discoba</taxon>
        <taxon>Euglenozoa</taxon>
        <taxon>Kinetoplastea</taxon>
        <taxon>Metakinetoplastina</taxon>
        <taxon>Eubodonida</taxon>
        <taxon>Bodonidae</taxon>
        <taxon>Bodo</taxon>
    </lineage>
</organism>
<evidence type="ECO:0000313" key="8">
    <source>
        <dbReference type="Proteomes" id="UP000051952"/>
    </source>
</evidence>
<dbReference type="GO" id="GO:0009395">
    <property type="term" value="P:phospholipid catabolic process"/>
    <property type="evidence" value="ECO:0007669"/>
    <property type="project" value="TreeGrafter"/>
</dbReference>
<feature type="non-terminal residue" evidence="7">
    <location>
        <position position="691"/>
    </location>
</feature>
<dbReference type="Pfam" id="PF13091">
    <property type="entry name" value="PLDc_2"/>
    <property type="match status" value="1"/>
</dbReference>
<reference evidence="8" key="1">
    <citation type="submission" date="2015-09" db="EMBL/GenBank/DDBJ databases">
        <authorList>
            <consortium name="Pathogen Informatics"/>
        </authorList>
    </citation>
    <scope>NUCLEOTIDE SEQUENCE [LARGE SCALE GENOMIC DNA]</scope>
    <source>
        <strain evidence="8">Lake Konstanz</strain>
    </source>
</reference>
<evidence type="ECO:0000256" key="5">
    <source>
        <dbReference type="ARBA" id="ARBA00023098"/>
    </source>
</evidence>
<evidence type="ECO:0000313" key="7">
    <source>
        <dbReference type="EMBL" id="CUF28774.1"/>
    </source>
</evidence>
<keyword evidence="3" id="KW-0378">Hydrolase</keyword>
<gene>
    <name evidence="7" type="ORF">BSAL_61055</name>
</gene>
<evidence type="ECO:0000256" key="2">
    <source>
        <dbReference type="ARBA" id="ARBA00022737"/>
    </source>
</evidence>
<dbReference type="PANTHER" id="PTHR18896">
    <property type="entry name" value="PHOSPHOLIPASE D"/>
    <property type="match status" value="1"/>
</dbReference>
<evidence type="ECO:0000259" key="6">
    <source>
        <dbReference type="PROSITE" id="PS50035"/>
    </source>
</evidence>
<dbReference type="PROSITE" id="PS50035">
    <property type="entry name" value="PLD"/>
    <property type="match status" value="1"/>
</dbReference>
<dbReference type="GO" id="GO:0005886">
    <property type="term" value="C:plasma membrane"/>
    <property type="evidence" value="ECO:0007669"/>
    <property type="project" value="TreeGrafter"/>
</dbReference>
<dbReference type="InterPro" id="IPR015679">
    <property type="entry name" value="PLipase_D_fam"/>
</dbReference>
<name>A0A0S4ILN3_BODSA</name>
<sequence>MLRTIIATRRSIASKFTKVFHKKFPNSVEEFCSITSIFHHRWYNEKPANEMQGMLRVLGQDDVYKSNKWFRKRTPPPHKKPSDRVHARRILTDKKKKHHGFLWKVLLYCDRSGDTQRSFCEALRLPTSTDIPTLVKAIMKEKSLEAKREYRYQLDQPRPVKDNKTALVDEKSTAATSPVKGIRQQVNDYDLFVPASLVDATSSFPHLLTEVTLRPTLSDPTSGEQQQREERELRFPAAKASVQTFVNTSEYFSELNDRLKKLLGNDQTRRRVLYMMGWMFSLNMRLVPSDEYSTLKHHITALKSAGVEVRILYWEWGNNVASKTFDPAKTCAPELTRDLHDIGITTGLKKGFHYIDHRVHDKGSLLSSHIYSHHQKHVTIFDGDELTSFCGGSDIAAGRYDDNDRVLFRKDLKDVDRFDSSLLYGGTGEAFGPKEFEKGAPRLPWQDVQVRIDGPAALNVAQTFEYFFKQALSQQKLPTAETPKHSETAIIAPCTASNAVVQIVHSKNRNFAFEKAMIQQINIATKEIYIEQQFFQGKHEFLRNFVPLRNSIPIELIARILERNDPDFRVRIVLPLVPDCYLRYDTFFTKEILNMHYETKRFMIDSIQRECAKDTTKYPEDLTQCLEFHYLARNIDKKIYPIYIHTKLMIVDDAVCVIGSANVNDRSLRPFKDTEIAAIISSPEVSKDLRD</sequence>
<accession>A0A0S4ILN3</accession>
<protein>
    <recommendedName>
        <fullName evidence="1">phospholipase D</fullName>
        <ecNumber evidence="1">3.1.4.4</ecNumber>
    </recommendedName>
</protein>
<proteinExistence type="predicted"/>
<dbReference type="OrthoDB" id="14911at2759"/>
<dbReference type="SUPFAM" id="SSF56024">
    <property type="entry name" value="Phospholipase D/nuclease"/>
    <property type="match status" value="2"/>
</dbReference>
<dbReference type="VEuPathDB" id="TriTrypDB:BSAL_61055"/>
<keyword evidence="8" id="KW-1185">Reference proteome</keyword>
<evidence type="ECO:0000256" key="3">
    <source>
        <dbReference type="ARBA" id="ARBA00022801"/>
    </source>
</evidence>
<dbReference type="InterPro" id="IPR025202">
    <property type="entry name" value="PLD-like_dom"/>
</dbReference>
<dbReference type="EC" id="3.1.4.4" evidence="1"/>
<keyword evidence="4" id="KW-0442">Lipid degradation</keyword>
<evidence type="ECO:0000256" key="4">
    <source>
        <dbReference type="ARBA" id="ARBA00022963"/>
    </source>
</evidence>
<dbReference type="InterPro" id="IPR001736">
    <property type="entry name" value="PLipase_D/transphosphatidylase"/>
</dbReference>
<dbReference type="GO" id="GO:0004630">
    <property type="term" value="F:phospholipase D activity"/>
    <property type="evidence" value="ECO:0007669"/>
    <property type="project" value="UniProtKB-EC"/>
</dbReference>
<dbReference type="PANTHER" id="PTHR18896:SF60">
    <property type="entry name" value="PHOSPHOLIPASE D"/>
    <property type="match status" value="1"/>
</dbReference>
<dbReference type="Proteomes" id="UP000051952">
    <property type="component" value="Unassembled WGS sequence"/>
</dbReference>
<dbReference type="SMART" id="SM00155">
    <property type="entry name" value="PLDc"/>
    <property type="match status" value="1"/>
</dbReference>
<feature type="domain" description="PLD phosphodiesterase" evidence="6">
    <location>
        <begin position="640"/>
        <end position="667"/>
    </location>
</feature>
<keyword evidence="2" id="KW-0677">Repeat</keyword>
<dbReference type="EMBL" id="CYKH01000287">
    <property type="protein sequence ID" value="CUF28774.1"/>
    <property type="molecule type" value="Genomic_DNA"/>
</dbReference>
<keyword evidence="5" id="KW-0443">Lipid metabolism</keyword>
<evidence type="ECO:0000256" key="1">
    <source>
        <dbReference type="ARBA" id="ARBA00012027"/>
    </source>
</evidence>
<dbReference type="AlphaFoldDB" id="A0A0S4ILN3"/>